<proteinExistence type="predicted"/>
<feature type="compositionally biased region" description="Low complexity" evidence="1">
    <location>
        <begin position="47"/>
        <end position="57"/>
    </location>
</feature>
<evidence type="ECO:0000313" key="3">
    <source>
        <dbReference type="Proteomes" id="UP001497480"/>
    </source>
</evidence>
<reference evidence="2 3" key="1">
    <citation type="submission" date="2024-03" db="EMBL/GenBank/DDBJ databases">
        <authorList>
            <person name="Martinez-Hernandez J."/>
        </authorList>
    </citation>
    <scope>NUCLEOTIDE SEQUENCE [LARGE SCALE GENOMIC DNA]</scope>
</reference>
<dbReference type="PANTHER" id="PTHR37614">
    <property type="entry name" value="OS02G0121400 PROTEIN"/>
    <property type="match status" value="1"/>
</dbReference>
<accession>A0AAV1XZ12</accession>
<evidence type="ECO:0000256" key="1">
    <source>
        <dbReference type="SAM" id="MobiDB-lite"/>
    </source>
</evidence>
<feature type="region of interest" description="Disordered" evidence="1">
    <location>
        <begin position="47"/>
        <end position="84"/>
    </location>
</feature>
<evidence type="ECO:0000313" key="2">
    <source>
        <dbReference type="EMBL" id="CAL0326991.1"/>
    </source>
</evidence>
<keyword evidence="3" id="KW-1185">Reference proteome</keyword>
<protein>
    <recommendedName>
        <fullName evidence="4">BZIP domain-containing protein</fullName>
    </recommendedName>
</protein>
<comment type="caution">
    <text evidence="2">The sequence shown here is derived from an EMBL/GenBank/DDBJ whole genome shotgun (WGS) entry which is preliminary data.</text>
</comment>
<organism evidence="2 3">
    <name type="scientific">Lupinus luteus</name>
    <name type="common">European yellow lupine</name>
    <dbReference type="NCBI Taxonomy" id="3873"/>
    <lineage>
        <taxon>Eukaryota</taxon>
        <taxon>Viridiplantae</taxon>
        <taxon>Streptophyta</taxon>
        <taxon>Embryophyta</taxon>
        <taxon>Tracheophyta</taxon>
        <taxon>Spermatophyta</taxon>
        <taxon>Magnoliopsida</taxon>
        <taxon>eudicotyledons</taxon>
        <taxon>Gunneridae</taxon>
        <taxon>Pentapetalae</taxon>
        <taxon>rosids</taxon>
        <taxon>fabids</taxon>
        <taxon>Fabales</taxon>
        <taxon>Fabaceae</taxon>
        <taxon>Papilionoideae</taxon>
        <taxon>50 kb inversion clade</taxon>
        <taxon>genistoids sensu lato</taxon>
        <taxon>core genistoids</taxon>
        <taxon>Genisteae</taxon>
        <taxon>Lupinus</taxon>
    </lineage>
</organism>
<dbReference type="Proteomes" id="UP001497480">
    <property type="component" value="Unassembled WGS sequence"/>
</dbReference>
<sequence length="275" mass="30906">MKQCTTLTPSENEVVQILLEFGTISLSNLESGFQFPLTWGRKRLRSAISDTPSASSSPPQPPPRKAEASSPATPLSFSPSESEDKRTLLRKNVSLKRKKDHYLKNIEELIKDNGLLHREVMNVKCHFEKLKGLNLKLKARKQELTLPKQQYQLEIPTMLHSQPLILNQPQIRDNTEGNAIVQFQILQKTKSFGMLSSSSLNGLGNINNIVGPIGIPDLNLLPIDEPIMGEECSNVSVADKNLSRAIEAAQARQKRIQICKFKNPITNSKVRYSWR</sequence>
<gene>
    <name evidence="2" type="ORF">LLUT_LOCUS28051</name>
</gene>
<dbReference type="PANTHER" id="PTHR37614:SF2">
    <property type="entry name" value="OS02G0121400 PROTEIN"/>
    <property type="match status" value="1"/>
</dbReference>
<evidence type="ECO:0008006" key="4">
    <source>
        <dbReference type="Google" id="ProtNLM"/>
    </source>
</evidence>
<feature type="compositionally biased region" description="Polar residues" evidence="1">
    <location>
        <begin position="70"/>
        <end position="80"/>
    </location>
</feature>
<name>A0AAV1XZ12_LUPLU</name>
<dbReference type="EMBL" id="CAXHTB010000020">
    <property type="protein sequence ID" value="CAL0326991.1"/>
    <property type="molecule type" value="Genomic_DNA"/>
</dbReference>
<dbReference type="AlphaFoldDB" id="A0AAV1XZ12"/>